<gene>
    <name evidence="4" type="ORF">LITE_LOCUS14948</name>
</gene>
<dbReference type="EMBL" id="CAMGYJ010000005">
    <property type="protein sequence ID" value="CAI0410918.1"/>
    <property type="molecule type" value="Genomic_DNA"/>
</dbReference>
<evidence type="ECO:0000256" key="1">
    <source>
        <dbReference type="ARBA" id="ARBA00009861"/>
    </source>
</evidence>
<dbReference type="Gene3D" id="3.30.559.10">
    <property type="entry name" value="Chloramphenicol acetyltransferase-like domain"/>
    <property type="match status" value="2"/>
</dbReference>
<dbReference type="PANTHER" id="PTHR31623:SF20">
    <property type="entry name" value="VINORINE SYNTHASE-LIKE"/>
    <property type="match status" value="1"/>
</dbReference>
<organism evidence="4 5">
    <name type="scientific">Linum tenue</name>
    <dbReference type="NCBI Taxonomy" id="586396"/>
    <lineage>
        <taxon>Eukaryota</taxon>
        <taxon>Viridiplantae</taxon>
        <taxon>Streptophyta</taxon>
        <taxon>Embryophyta</taxon>
        <taxon>Tracheophyta</taxon>
        <taxon>Spermatophyta</taxon>
        <taxon>Magnoliopsida</taxon>
        <taxon>eudicotyledons</taxon>
        <taxon>Gunneridae</taxon>
        <taxon>Pentapetalae</taxon>
        <taxon>rosids</taxon>
        <taxon>fabids</taxon>
        <taxon>Malpighiales</taxon>
        <taxon>Linaceae</taxon>
        <taxon>Linum</taxon>
    </lineage>
</organism>
<keyword evidence="3" id="KW-0012">Acyltransferase</keyword>
<keyword evidence="2" id="KW-0808">Transferase</keyword>
<dbReference type="InterPro" id="IPR023213">
    <property type="entry name" value="CAT-like_dom_sf"/>
</dbReference>
<evidence type="ECO:0000256" key="2">
    <source>
        <dbReference type="ARBA" id="ARBA00022679"/>
    </source>
</evidence>
<keyword evidence="5" id="KW-1185">Reference proteome</keyword>
<proteinExistence type="inferred from homology"/>
<name>A0AAV0JLU9_9ROSI</name>
<comment type="similarity">
    <text evidence="1">Belongs to the plant acyltransferase family.</text>
</comment>
<comment type="caution">
    <text evidence="4">The sequence shown here is derived from an EMBL/GenBank/DDBJ whole genome shotgun (WGS) entry which is preliminary data.</text>
</comment>
<dbReference type="Pfam" id="PF02458">
    <property type="entry name" value="Transferase"/>
    <property type="match status" value="1"/>
</dbReference>
<evidence type="ECO:0000313" key="5">
    <source>
        <dbReference type="Proteomes" id="UP001154282"/>
    </source>
</evidence>
<accession>A0AAV0JLU9</accession>
<reference evidence="4" key="1">
    <citation type="submission" date="2022-08" db="EMBL/GenBank/DDBJ databases">
        <authorList>
            <person name="Gutierrez-Valencia J."/>
        </authorList>
    </citation>
    <scope>NUCLEOTIDE SEQUENCE</scope>
</reference>
<dbReference type="Proteomes" id="UP001154282">
    <property type="component" value="Unassembled WGS sequence"/>
</dbReference>
<evidence type="ECO:0000313" key="4">
    <source>
        <dbReference type="EMBL" id="CAI0410918.1"/>
    </source>
</evidence>
<evidence type="ECO:0000256" key="3">
    <source>
        <dbReference type="ARBA" id="ARBA00023315"/>
    </source>
</evidence>
<dbReference type="GO" id="GO:0016746">
    <property type="term" value="F:acyltransferase activity"/>
    <property type="evidence" value="ECO:0007669"/>
    <property type="project" value="UniProtKB-KW"/>
</dbReference>
<protein>
    <submittedName>
        <fullName evidence="4">Uncharacterized protein</fullName>
    </submittedName>
</protein>
<sequence>MEVKMISRELVKPSSPEIIRTKPPQKLCLFDQLTPLTFSPLIIFYHNPHRSNPNLAAAATTSFIHRLKNSLAETLNIYYPFSGRTNPGNLVVDRFEEGVPFLHAQSDCRLSDFLKRRQPDLLNRLLPRPPYLKEPADVDAPLLEIQVSVFTCGGIALGWAASHKLIDGFTMRSLIHVYSSISLGGRARDKILAAPRPNFGRAAELFPAREDIPESYRTVMEKIWFTEGNYVTRRFVFDSKSISKLRALASSGGGGGGKTEQEQGRKPIKLSRVEAVSCFIWKSNMSAAKLVSGGTPRTSVLVEAVNLRGMTDPPLYGDSIGNVVWWATAWADESSAGELPELAELLSGAIELYKSDYVRSLQGEEGFEAMSNYFDQLEGLLLEGEVRPDILAFTSWNSFGETNQDFGWGGPVWVAAMGRPSPGFRNFTVLVDSVEGGGKMEAWITLEEKRMAVFERDPEFLAFASPNPIISNL</sequence>
<dbReference type="PANTHER" id="PTHR31623">
    <property type="entry name" value="F21J9.9"/>
    <property type="match status" value="1"/>
</dbReference>
<dbReference type="AlphaFoldDB" id="A0AAV0JLU9"/>